<evidence type="ECO:0000313" key="2">
    <source>
        <dbReference type="Proteomes" id="UP000467841"/>
    </source>
</evidence>
<organism evidence="1 2">
    <name type="scientific">Microthlaspi erraticum</name>
    <dbReference type="NCBI Taxonomy" id="1685480"/>
    <lineage>
        <taxon>Eukaryota</taxon>
        <taxon>Viridiplantae</taxon>
        <taxon>Streptophyta</taxon>
        <taxon>Embryophyta</taxon>
        <taxon>Tracheophyta</taxon>
        <taxon>Spermatophyta</taxon>
        <taxon>Magnoliopsida</taxon>
        <taxon>eudicotyledons</taxon>
        <taxon>Gunneridae</taxon>
        <taxon>Pentapetalae</taxon>
        <taxon>rosids</taxon>
        <taxon>malvids</taxon>
        <taxon>Brassicales</taxon>
        <taxon>Brassicaceae</taxon>
        <taxon>Coluteocarpeae</taxon>
        <taxon>Microthlaspi</taxon>
    </lineage>
</organism>
<evidence type="ECO:0000313" key="1">
    <source>
        <dbReference type="EMBL" id="CAA7034509.1"/>
    </source>
</evidence>
<keyword evidence="2" id="KW-1185">Reference proteome</keyword>
<reference evidence="1" key="1">
    <citation type="submission" date="2020-01" db="EMBL/GenBank/DDBJ databases">
        <authorList>
            <person name="Mishra B."/>
        </authorList>
    </citation>
    <scope>NUCLEOTIDE SEQUENCE [LARGE SCALE GENOMIC DNA]</scope>
</reference>
<accession>A0A6D2IZ29</accession>
<dbReference type="Proteomes" id="UP000467841">
    <property type="component" value="Unassembled WGS sequence"/>
</dbReference>
<name>A0A6D2IZ29_9BRAS</name>
<dbReference type="AlphaFoldDB" id="A0A6D2IZ29"/>
<proteinExistence type="predicted"/>
<protein>
    <submittedName>
        <fullName evidence="1">Uncharacterized protein</fullName>
    </submittedName>
</protein>
<gene>
    <name evidence="1" type="ORF">MERR_LOCUS21744</name>
</gene>
<dbReference type="EMBL" id="CACVBM020001149">
    <property type="protein sequence ID" value="CAA7034509.1"/>
    <property type="molecule type" value="Genomic_DNA"/>
</dbReference>
<comment type="caution">
    <text evidence="1">The sequence shown here is derived from an EMBL/GenBank/DDBJ whole genome shotgun (WGS) entry which is preliminary data.</text>
</comment>
<dbReference type="OrthoDB" id="1108982at2759"/>
<sequence>MIDTSSILITGYDPMSLSIEMPEVKFGEGAELGEGAEIGEEAIFYRHFRPVIFWKLQNWIGVGLERKLKNAFFKFDQMSKMIISSRREEIRRGKRSFIVEFC</sequence>